<dbReference type="InterPro" id="IPR000073">
    <property type="entry name" value="AB_hydrolase_1"/>
</dbReference>
<dbReference type="KEGG" id="strg:SRT_06380"/>
<dbReference type="RefSeq" id="WP_128833030.1">
    <property type="nucleotide sequence ID" value="NZ_AP014612.1"/>
</dbReference>
<dbReference type="InterPro" id="IPR050266">
    <property type="entry name" value="AB_hydrolase_sf"/>
</dbReference>
<dbReference type="PANTHER" id="PTHR43798">
    <property type="entry name" value="MONOACYLGLYCEROL LIPASE"/>
    <property type="match status" value="1"/>
</dbReference>
<keyword evidence="2" id="KW-0378">Hydrolase</keyword>
<keyword evidence="3" id="KW-1185">Reference proteome</keyword>
<feature type="domain" description="AB hydrolase-1" evidence="1">
    <location>
        <begin position="3"/>
        <end position="196"/>
    </location>
</feature>
<dbReference type="Gene3D" id="3.40.50.1820">
    <property type="entry name" value="alpha/beta hydrolase"/>
    <property type="match status" value="2"/>
</dbReference>
<accession>A0A1L7LIC8</accession>
<gene>
    <name evidence="2" type="ORF">SRT_06380</name>
</gene>
<sequence length="208" mass="23229">MKLVFLHGLGQDKTAWDDVIAALPHYDCLALDLFDEGKMPENFTTLVEQVATELKGIEEDFVLIGLSLGAMLALALSDYTLPHIKGFIVSGAQHDLKRSFLYKLQLLGLQLLPKSFFKKQGVEKDSFLAFSKSLSTLDLRETIQQIDIPALILCGQKDKPNLLPARKIAELIPNARLSVIKKGGHLLNTKMPIVFAKEITDFLKYESF</sequence>
<dbReference type="InterPro" id="IPR029058">
    <property type="entry name" value="AB_hydrolase_fold"/>
</dbReference>
<reference evidence="2 3" key="1">
    <citation type="journal article" date="2016" name="Microbiol. Immunol.">
        <title>Complete genome sequence of Streptococcus troglodytae TKU31 isolated from the oral cavity of a chimpanzee (Pan troglodytes).</title>
        <authorList>
            <person name="Okamoto M."/>
            <person name="Naito M."/>
            <person name="Miyanohara M."/>
            <person name="Imai S."/>
            <person name="Nomura Y."/>
            <person name="Saito W."/>
            <person name="Momoi Y."/>
            <person name="Takada K."/>
            <person name="Miyabe-Nishiwaki T."/>
            <person name="Tomonaga M."/>
            <person name="Hanada N."/>
        </authorList>
    </citation>
    <scope>NUCLEOTIDE SEQUENCE [LARGE SCALE GENOMIC DNA]</scope>
    <source>
        <strain evidence="3">TKU 31</strain>
    </source>
</reference>
<organism evidence="2 3">
    <name type="scientific">Streptococcus troglodytae</name>
    <dbReference type="NCBI Taxonomy" id="1111760"/>
    <lineage>
        <taxon>Bacteria</taxon>
        <taxon>Bacillati</taxon>
        <taxon>Bacillota</taxon>
        <taxon>Bacilli</taxon>
        <taxon>Lactobacillales</taxon>
        <taxon>Streptococcaceae</taxon>
        <taxon>Streptococcus</taxon>
    </lineage>
</organism>
<evidence type="ECO:0000259" key="1">
    <source>
        <dbReference type="Pfam" id="PF12697"/>
    </source>
</evidence>
<evidence type="ECO:0000313" key="3">
    <source>
        <dbReference type="Proteomes" id="UP000217758"/>
    </source>
</evidence>
<dbReference type="GO" id="GO:0016787">
    <property type="term" value="F:hydrolase activity"/>
    <property type="evidence" value="ECO:0007669"/>
    <property type="project" value="UniProtKB-KW"/>
</dbReference>
<proteinExistence type="predicted"/>
<dbReference type="AlphaFoldDB" id="A0A1L7LIC8"/>
<dbReference type="SUPFAM" id="SSF53474">
    <property type="entry name" value="alpha/beta-Hydrolases"/>
    <property type="match status" value="1"/>
</dbReference>
<dbReference type="EMBL" id="AP014612">
    <property type="protein sequence ID" value="BAQ23899.1"/>
    <property type="molecule type" value="Genomic_DNA"/>
</dbReference>
<protein>
    <submittedName>
        <fullName evidence="2">Hydrolase</fullName>
    </submittedName>
</protein>
<evidence type="ECO:0000313" key="2">
    <source>
        <dbReference type="EMBL" id="BAQ23899.1"/>
    </source>
</evidence>
<dbReference type="Proteomes" id="UP000217758">
    <property type="component" value="Chromosome"/>
</dbReference>
<name>A0A1L7LIC8_9STRE</name>
<dbReference type="Pfam" id="PF12697">
    <property type="entry name" value="Abhydrolase_6"/>
    <property type="match status" value="1"/>
</dbReference>